<evidence type="ECO:0000313" key="12">
    <source>
        <dbReference type="Proteomes" id="UP001388673"/>
    </source>
</evidence>
<dbReference type="PANTHER" id="PTHR46543">
    <property type="entry name" value="ZINC FINGER CCHC DOMAIN-CONTAINING PROTEIN 7"/>
    <property type="match status" value="1"/>
</dbReference>
<dbReference type="GO" id="GO:0071039">
    <property type="term" value="P:nuclear polyadenylation-dependent CUT catabolic process"/>
    <property type="evidence" value="ECO:0007669"/>
    <property type="project" value="TreeGrafter"/>
</dbReference>
<feature type="domain" description="CCHC-type" evidence="10">
    <location>
        <begin position="318"/>
        <end position="333"/>
    </location>
</feature>
<evidence type="ECO:0000256" key="6">
    <source>
        <dbReference type="ARBA" id="ARBA00022833"/>
    </source>
</evidence>
<dbReference type="InterPro" id="IPR036875">
    <property type="entry name" value="Znf_CCHC_sf"/>
</dbReference>
<dbReference type="InterPro" id="IPR051644">
    <property type="entry name" value="TRAMP_AT-DNA-binding"/>
</dbReference>
<gene>
    <name evidence="11" type="ORF">IAR55_001581</name>
</gene>
<feature type="compositionally biased region" description="Basic and acidic residues" evidence="9">
    <location>
        <begin position="580"/>
        <end position="590"/>
    </location>
</feature>
<dbReference type="SUPFAM" id="SSF57756">
    <property type="entry name" value="Retrovirus zinc finger-like domains"/>
    <property type="match status" value="1"/>
</dbReference>
<dbReference type="GO" id="GO:0006397">
    <property type="term" value="P:mRNA processing"/>
    <property type="evidence" value="ECO:0007669"/>
    <property type="project" value="UniProtKB-KW"/>
</dbReference>
<sequence>MPRPPPSPTPKPNKQEQKSSAGKIATPSKATPAKSNKSRSGKPRHKGKGKANGSGATTTTTTTTISQMTSADTPHFFIDDGSGEATSEAGPSRRTSPGVSYTPTAFTPLPRSYLTGATLDLSPELSSRQLPSSTDQGVGDIVIDEIPLSSLPNDSATNQHFDPPGLFTTTMMPTLTRDGGDTVVELQKDARGDRSADEKQDGGLLLPSHILVDSVPTSSKGEADTEAGDIGHGYDDSMEGLHFVDDDISKGSKRYFDAETSAVNEVEPTFLATADQSKICQNCKRPGHKSKDCTHIICTTCGAEDSHERRDCPVALVCFGCGGRGHRKQDCPDIDSRMSRRTGCDRCGSRDHLENTCPTLWRVYSYRSREDREEVQKVKAGAEGWEKEAVGGAPSEEWCYNCAREGHFGDDCSQRRGSLAYLTVPSAFSYEMASRGPFASSSSSSSSSSRKRNLPAPTHARWTDEDDDARDRDLPFITGGYKSFGGANAGKKSREKARQRQYAKERERDSEEDDPSWFDTPSSSRGAGGGGGGGLNIRKRGGSRGGGGGIHTPAGQRGGAGRRPWDSEYREPPPKQSHGRSRDRDRERNRSRSPSPRRNGRREDGLPFSHGHLMTPGRGGPSAPSSAPAKVISFGKISAPGSSRGGVTDSPSIRRPGGVGSGSKALINRALGNASGGAGGNTPKSKPGGVRGGSDSPLSRTPEPTGDPGKRKRKRGGKEKEKEKDWEGEWRRGGNGGGNVASWGAEMDKESPQQGKGNGGFSIKGRSGQGQTQQSTPRSGGGGGRASGSGPTPGSQAKKGISGHGTPGQRYHGSYM</sequence>
<feature type="compositionally biased region" description="Basic residues" evidence="9">
    <location>
        <begin position="36"/>
        <end position="49"/>
    </location>
</feature>
<feature type="compositionally biased region" description="Basic and acidic residues" evidence="9">
    <location>
        <begin position="189"/>
        <end position="201"/>
    </location>
</feature>
<dbReference type="CDD" id="cd20336">
    <property type="entry name" value="Rcat_RBR"/>
    <property type="match status" value="1"/>
</dbReference>
<dbReference type="Pfam" id="PF00098">
    <property type="entry name" value="zf-CCHC"/>
    <property type="match status" value="2"/>
</dbReference>
<dbReference type="KEGG" id="kne:92178840"/>
<keyword evidence="3" id="KW-0479">Metal-binding</keyword>
<dbReference type="RefSeq" id="XP_066804630.1">
    <property type="nucleotide sequence ID" value="XM_066944707.1"/>
</dbReference>
<evidence type="ECO:0000313" key="11">
    <source>
        <dbReference type="EMBL" id="KAK8864334.1"/>
    </source>
</evidence>
<dbReference type="GO" id="GO:0071035">
    <property type="term" value="P:nuclear polyadenylation-dependent rRNA catabolic process"/>
    <property type="evidence" value="ECO:0007669"/>
    <property type="project" value="TreeGrafter"/>
</dbReference>
<dbReference type="AlphaFoldDB" id="A0AAW0Z2L9"/>
<dbReference type="SMART" id="SM00343">
    <property type="entry name" value="ZnF_C2HC"/>
    <property type="match status" value="5"/>
</dbReference>
<dbReference type="EMBL" id="JBCAWK010000003">
    <property type="protein sequence ID" value="KAK8864334.1"/>
    <property type="molecule type" value="Genomic_DNA"/>
</dbReference>
<keyword evidence="7" id="KW-0539">Nucleus</keyword>
<reference evidence="11 12" key="1">
    <citation type="journal article" date="2024" name="bioRxiv">
        <title>Comparative genomics of Cryptococcus and Kwoniella reveals pathogenesis evolution and contrasting karyotype dynamics via intercentromeric recombination or chromosome fusion.</title>
        <authorList>
            <person name="Coelho M.A."/>
            <person name="David-Palma M."/>
            <person name="Shea T."/>
            <person name="Bowers K."/>
            <person name="McGinley-Smith S."/>
            <person name="Mohammad A.W."/>
            <person name="Gnirke A."/>
            <person name="Yurkov A.M."/>
            <person name="Nowrousian M."/>
            <person name="Sun S."/>
            <person name="Cuomo C.A."/>
            <person name="Heitman J."/>
        </authorList>
    </citation>
    <scope>NUCLEOTIDE SEQUENCE [LARGE SCALE GENOMIC DNA]</scope>
    <source>
        <strain evidence="11 12">CBS 13917</strain>
    </source>
</reference>
<comment type="subcellular location">
    <subcellularLocation>
        <location evidence="1">Nucleus</location>
    </subcellularLocation>
</comment>
<evidence type="ECO:0000256" key="8">
    <source>
        <dbReference type="PROSITE-ProRule" id="PRU00047"/>
    </source>
</evidence>
<feature type="compositionally biased region" description="Basic and acidic residues" evidence="9">
    <location>
        <begin position="496"/>
        <end position="509"/>
    </location>
</feature>
<evidence type="ECO:0000256" key="2">
    <source>
        <dbReference type="ARBA" id="ARBA00022664"/>
    </source>
</evidence>
<feature type="compositionally biased region" description="Low complexity" evidence="9">
    <location>
        <begin position="765"/>
        <end position="778"/>
    </location>
</feature>
<dbReference type="GO" id="GO:0071036">
    <property type="term" value="P:nuclear polyadenylation-dependent snoRNA catabolic process"/>
    <property type="evidence" value="ECO:0007669"/>
    <property type="project" value="TreeGrafter"/>
</dbReference>
<keyword evidence="2" id="KW-0507">mRNA processing</keyword>
<feature type="compositionally biased region" description="Basic and acidic residues" evidence="9">
    <location>
        <begin position="718"/>
        <end position="732"/>
    </location>
</feature>
<dbReference type="InterPro" id="IPR001878">
    <property type="entry name" value="Znf_CCHC"/>
</dbReference>
<keyword evidence="4" id="KW-0677">Repeat</keyword>
<evidence type="ECO:0000256" key="4">
    <source>
        <dbReference type="ARBA" id="ARBA00022737"/>
    </source>
</evidence>
<dbReference type="GeneID" id="92178840"/>
<dbReference type="PANTHER" id="PTHR46543:SF1">
    <property type="entry name" value="ZINC FINGER CCHC DOMAIN-CONTAINING PROTEIN 7"/>
    <property type="match status" value="1"/>
</dbReference>
<feature type="region of interest" description="Disordered" evidence="9">
    <location>
        <begin position="435"/>
        <end position="816"/>
    </location>
</feature>
<evidence type="ECO:0000256" key="9">
    <source>
        <dbReference type="SAM" id="MobiDB-lite"/>
    </source>
</evidence>
<accession>A0AAW0Z2L9</accession>
<keyword evidence="5 8" id="KW-0863">Zinc-finger</keyword>
<dbReference type="Proteomes" id="UP001388673">
    <property type="component" value="Unassembled WGS sequence"/>
</dbReference>
<feature type="domain" description="CCHC-type" evidence="10">
    <location>
        <begin position="280"/>
        <end position="293"/>
    </location>
</feature>
<name>A0AAW0Z2L9_9TREE</name>
<feature type="compositionally biased region" description="Gly residues" evidence="9">
    <location>
        <begin position="526"/>
        <end position="535"/>
    </location>
</feature>
<evidence type="ECO:0000256" key="1">
    <source>
        <dbReference type="ARBA" id="ARBA00004123"/>
    </source>
</evidence>
<keyword evidence="12" id="KW-1185">Reference proteome</keyword>
<dbReference type="GO" id="GO:0071037">
    <property type="term" value="P:nuclear polyadenylation-dependent snRNA catabolic process"/>
    <property type="evidence" value="ECO:0007669"/>
    <property type="project" value="TreeGrafter"/>
</dbReference>
<evidence type="ECO:0000256" key="7">
    <source>
        <dbReference type="ARBA" id="ARBA00023242"/>
    </source>
</evidence>
<organism evidence="11 12">
    <name type="scientific">Kwoniella newhampshirensis</name>
    <dbReference type="NCBI Taxonomy" id="1651941"/>
    <lineage>
        <taxon>Eukaryota</taxon>
        <taxon>Fungi</taxon>
        <taxon>Dikarya</taxon>
        <taxon>Basidiomycota</taxon>
        <taxon>Agaricomycotina</taxon>
        <taxon>Tremellomycetes</taxon>
        <taxon>Tremellales</taxon>
        <taxon>Cryptococcaceae</taxon>
        <taxon>Kwoniella</taxon>
    </lineage>
</organism>
<dbReference type="GO" id="GO:0031499">
    <property type="term" value="C:TRAMP complex"/>
    <property type="evidence" value="ECO:0007669"/>
    <property type="project" value="TreeGrafter"/>
</dbReference>
<feature type="compositionally biased region" description="Pro residues" evidence="9">
    <location>
        <begin position="1"/>
        <end position="11"/>
    </location>
</feature>
<evidence type="ECO:0000256" key="5">
    <source>
        <dbReference type="ARBA" id="ARBA00022771"/>
    </source>
</evidence>
<feature type="region of interest" description="Disordered" evidence="9">
    <location>
        <begin position="1"/>
        <end position="101"/>
    </location>
</feature>
<feature type="region of interest" description="Disordered" evidence="9">
    <location>
        <begin position="189"/>
        <end position="236"/>
    </location>
</feature>
<feature type="domain" description="CCHC-type" evidence="10">
    <location>
        <begin position="399"/>
        <end position="414"/>
    </location>
</feature>
<dbReference type="GO" id="GO:0071031">
    <property type="term" value="P:nuclear mRNA surveillance of mRNA 3'-end processing"/>
    <property type="evidence" value="ECO:0007669"/>
    <property type="project" value="TreeGrafter"/>
</dbReference>
<feature type="compositionally biased region" description="Basic and acidic residues" evidence="9">
    <location>
        <begin position="563"/>
        <end position="573"/>
    </location>
</feature>
<dbReference type="GO" id="GO:0008270">
    <property type="term" value="F:zinc ion binding"/>
    <property type="evidence" value="ECO:0007669"/>
    <property type="project" value="UniProtKB-KW"/>
</dbReference>
<dbReference type="GO" id="GO:0003723">
    <property type="term" value="F:RNA binding"/>
    <property type="evidence" value="ECO:0007669"/>
    <property type="project" value="TreeGrafter"/>
</dbReference>
<proteinExistence type="predicted"/>
<keyword evidence="6" id="KW-0862">Zinc</keyword>
<protein>
    <recommendedName>
        <fullName evidence="10">CCHC-type domain-containing protein</fullName>
    </recommendedName>
</protein>
<evidence type="ECO:0000259" key="10">
    <source>
        <dbReference type="PROSITE" id="PS50158"/>
    </source>
</evidence>
<evidence type="ECO:0000256" key="3">
    <source>
        <dbReference type="ARBA" id="ARBA00022723"/>
    </source>
</evidence>
<dbReference type="GO" id="GO:0071038">
    <property type="term" value="P:TRAMP-dependent tRNA surveillance pathway"/>
    <property type="evidence" value="ECO:0007669"/>
    <property type="project" value="TreeGrafter"/>
</dbReference>
<dbReference type="PROSITE" id="PS50158">
    <property type="entry name" value="ZF_CCHC"/>
    <property type="match status" value="3"/>
</dbReference>
<comment type="caution">
    <text evidence="11">The sequence shown here is derived from an EMBL/GenBank/DDBJ whole genome shotgun (WGS) entry which is preliminary data.</text>
</comment>
<dbReference type="Gene3D" id="4.10.60.10">
    <property type="entry name" value="Zinc finger, CCHC-type"/>
    <property type="match status" value="2"/>
</dbReference>
<feature type="compositionally biased region" description="Gly residues" evidence="9">
    <location>
        <begin position="543"/>
        <end position="561"/>
    </location>
</feature>